<dbReference type="InterPro" id="IPR011006">
    <property type="entry name" value="CheY-like_superfamily"/>
</dbReference>
<gene>
    <name evidence="4" type="ORF">QUV96_03640</name>
</gene>
<dbReference type="GO" id="GO:0003677">
    <property type="term" value="F:DNA binding"/>
    <property type="evidence" value="ECO:0007669"/>
    <property type="project" value="UniProtKB-KW"/>
</dbReference>
<comment type="caution">
    <text evidence="4">The sequence shown here is derived from an EMBL/GenBank/DDBJ whole genome shotgun (WGS) entry which is preliminary data.</text>
</comment>
<sequence>MKFVVPFIICENDLRQADHLKRCLQKLYPECTILQYQSGDQLLKESDLLKQECILFMDIVLEDASGIQVAQMIAKKRPSIIIVFISAYLDKVVDIFDAPHCYFIYKPELAQRLRPALEKAMEQLGDNRRKLCLQLKDRVVVLESADVICMERNRRMTHVTSEDQAYSVSLNLEQLLSRLPENFIICHRSYAVNLAKVEVYKRTEFVMSNGIRIPIGRSYASKVRQQFRAYMERTLNQY</sequence>
<name>A0ABT7UAR3_9FIRM</name>
<protein>
    <submittedName>
        <fullName evidence="4">LytTR family DNA-binding domain-containing protein</fullName>
    </submittedName>
</protein>
<accession>A0ABT7UAR3</accession>
<dbReference type="PANTHER" id="PTHR37299:SF1">
    <property type="entry name" value="STAGE 0 SPORULATION PROTEIN A HOMOLOG"/>
    <property type="match status" value="1"/>
</dbReference>
<dbReference type="Proteomes" id="UP001529340">
    <property type="component" value="Unassembled WGS sequence"/>
</dbReference>
<dbReference type="Gene3D" id="2.40.50.1020">
    <property type="entry name" value="LytTr DNA-binding domain"/>
    <property type="match status" value="1"/>
</dbReference>
<dbReference type="Pfam" id="PF00072">
    <property type="entry name" value="Response_reg"/>
    <property type="match status" value="1"/>
</dbReference>
<dbReference type="PROSITE" id="PS50930">
    <property type="entry name" value="HTH_LYTTR"/>
    <property type="match status" value="1"/>
</dbReference>
<dbReference type="Pfam" id="PF04397">
    <property type="entry name" value="LytTR"/>
    <property type="match status" value="1"/>
</dbReference>
<dbReference type="Gene3D" id="3.40.50.2300">
    <property type="match status" value="1"/>
</dbReference>
<feature type="domain" description="HTH LytTR-type" evidence="3">
    <location>
        <begin position="135"/>
        <end position="229"/>
    </location>
</feature>
<feature type="modified residue" description="4-aspartylphosphate" evidence="1">
    <location>
        <position position="58"/>
    </location>
</feature>
<evidence type="ECO:0000259" key="2">
    <source>
        <dbReference type="PROSITE" id="PS50110"/>
    </source>
</evidence>
<dbReference type="SMART" id="SM00850">
    <property type="entry name" value="LytTR"/>
    <property type="match status" value="1"/>
</dbReference>
<organism evidence="4 5">
    <name type="scientific">Amedibacillus dolichus</name>
    <dbReference type="NCBI Taxonomy" id="31971"/>
    <lineage>
        <taxon>Bacteria</taxon>
        <taxon>Bacillati</taxon>
        <taxon>Bacillota</taxon>
        <taxon>Erysipelotrichia</taxon>
        <taxon>Erysipelotrichales</taxon>
        <taxon>Erysipelotrichaceae</taxon>
        <taxon>Amedibacillus</taxon>
    </lineage>
</organism>
<keyword evidence="1" id="KW-0597">Phosphoprotein</keyword>
<dbReference type="PROSITE" id="PS50110">
    <property type="entry name" value="RESPONSE_REGULATORY"/>
    <property type="match status" value="1"/>
</dbReference>
<evidence type="ECO:0000259" key="3">
    <source>
        <dbReference type="PROSITE" id="PS50930"/>
    </source>
</evidence>
<dbReference type="InterPro" id="IPR046947">
    <property type="entry name" value="LytR-like"/>
</dbReference>
<dbReference type="InterPro" id="IPR001789">
    <property type="entry name" value="Sig_transdc_resp-reg_receiver"/>
</dbReference>
<evidence type="ECO:0000256" key="1">
    <source>
        <dbReference type="PROSITE-ProRule" id="PRU00169"/>
    </source>
</evidence>
<feature type="domain" description="Response regulatory" evidence="2">
    <location>
        <begin position="6"/>
        <end position="121"/>
    </location>
</feature>
<proteinExistence type="predicted"/>
<dbReference type="SUPFAM" id="SSF52172">
    <property type="entry name" value="CheY-like"/>
    <property type="match status" value="1"/>
</dbReference>
<evidence type="ECO:0000313" key="4">
    <source>
        <dbReference type="EMBL" id="MDM8156728.1"/>
    </source>
</evidence>
<keyword evidence="5" id="KW-1185">Reference proteome</keyword>
<reference evidence="4 5" key="1">
    <citation type="submission" date="2023-06" db="EMBL/GenBank/DDBJ databases">
        <title>Identification and characterization of horizontal gene transfer across gut microbiota members of farm animals based on homology search.</title>
        <authorList>
            <person name="Schwarzerova J."/>
            <person name="Nykrynova M."/>
            <person name="Jureckova K."/>
            <person name="Cejkova D."/>
            <person name="Rychlik I."/>
        </authorList>
    </citation>
    <scope>NUCLEOTIDE SEQUENCE [LARGE SCALE GENOMIC DNA]</scope>
    <source>
        <strain evidence="4 5">ET39</strain>
    </source>
</reference>
<dbReference type="RefSeq" id="WP_289607196.1">
    <property type="nucleotide sequence ID" value="NZ_JAUDCG010000011.1"/>
</dbReference>
<reference evidence="4 5" key="3">
    <citation type="submission" date="2023-06" db="EMBL/GenBank/DDBJ databases">
        <authorList>
            <person name="Zeman M."/>
            <person name="Kubasova T."/>
            <person name="Jahodarova E."/>
            <person name="Nykrynova M."/>
            <person name="Rychlik I."/>
        </authorList>
    </citation>
    <scope>NUCLEOTIDE SEQUENCE [LARGE SCALE GENOMIC DNA]</scope>
    <source>
        <strain evidence="4 5">ET39</strain>
    </source>
</reference>
<dbReference type="PANTHER" id="PTHR37299">
    <property type="entry name" value="TRANSCRIPTIONAL REGULATOR-RELATED"/>
    <property type="match status" value="1"/>
</dbReference>
<reference evidence="5" key="2">
    <citation type="submission" date="2023-06" db="EMBL/GenBank/DDBJ databases">
        <title>Identification and characterization of horizontal gene transfer across gut microbiota members of farm animals based on homology search.</title>
        <authorList>
            <person name="Zeman M."/>
            <person name="Kubasova T."/>
            <person name="Jahodarova E."/>
            <person name="Nykrynova M."/>
            <person name="Rychlik I."/>
        </authorList>
    </citation>
    <scope>NUCLEOTIDE SEQUENCE [LARGE SCALE GENOMIC DNA]</scope>
    <source>
        <strain evidence="5">ET39</strain>
    </source>
</reference>
<dbReference type="EMBL" id="JAUDCG010000011">
    <property type="protein sequence ID" value="MDM8156728.1"/>
    <property type="molecule type" value="Genomic_DNA"/>
</dbReference>
<evidence type="ECO:0000313" key="5">
    <source>
        <dbReference type="Proteomes" id="UP001529340"/>
    </source>
</evidence>
<keyword evidence="4" id="KW-0238">DNA-binding</keyword>
<dbReference type="InterPro" id="IPR007492">
    <property type="entry name" value="LytTR_DNA-bd_dom"/>
</dbReference>